<proteinExistence type="predicted"/>
<sequence length="258" mass="29971">MMSFLFKSGYPGHREVRFAQMLLLHRSDLQLESMKKHCLEDMPTVIVRMSSAEQIKVEREFVWWNREVLSEFLKEVASDVTSIFFDFAVAFYLSEACHSKIKLPPQDAPQQFKHFVDLINFHFSNPPAFNVEKKMETAIAKEIFAEEKPFLFKSIYGEKREARETRLNEKITGMPSPRAQNPKPPKTANNKEKNECPDWILDEVLQNDIMDENMSLSEINRFMATKMQLERELALVTRQVRAAEHQLVLSGKKKAKGG</sequence>
<keyword evidence="1" id="KW-0175">Coiled coil</keyword>
<dbReference type="Proteomes" id="UP001158576">
    <property type="component" value="Chromosome 2"/>
</dbReference>
<accession>A0ABN7T9Q3</accession>
<dbReference type="EMBL" id="OU015567">
    <property type="protein sequence ID" value="CAG5111185.1"/>
    <property type="molecule type" value="Genomic_DNA"/>
</dbReference>
<feature type="region of interest" description="Disordered" evidence="2">
    <location>
        <begin position="167"/>
        <end position="194"/>
    </location>
</feature>
<evidence type="ECO:0000313" key="3">
    <source>
        <dbReference type="EMBL" id="CAG5111185.1"/>
    </source>
</evidence>
<evidence type="ECO:0000313" key="4">
    <source>
        <dbReference type="Proteomes" id="UP001158576"/>
    </source>
</evidence>
<feature type="coiled-coil region" evidence="1">
    <location>
        <begin position="219"/>
        <end position="246"/>
    </location>
</feature>
<evidence type="ECO:0000256" key="1">
    <source>
        <dbReference type="SAM" id="Coils"/>
    </source>
</evidence>
<protein>
    <submittedName>
        <fullName evidence="3">Oidioi.mRNA.OKI2018_I69.chr2.g5517.t1.cds</fullName>
    </submittedName>
</protein>
<evidence type="ECO:0000256" key="2">
    <source>
        <dbReference type="SAM" id="MobiDB-lite"/>
    </source>
</evidence>
<organism evidence="3 4">
    <name type="scientific">Oikopleura dioica</name>
    <name type="common">Tunicate</name>
    <dbReference type="NCBI Taxonomy" id="34765"/>
    <lineage>
        <taxon>Eukaryota</taxon>
        <taxon>Metazoa</taxon>
        <taxon>Chordata</taxon>
        <taxon>Tunicata</taxon>
        <taxon>Appendicularia</taxon>
        <taxon>Copelata</taxon>
        <taxon>Oikopleuridae</taxon>
        <taxon>Oikopleura</taxon>
    </lineage>
</organism>
<keyword evidence="4" id="KW-1185">Reference proteome</keyword>
<name>A0ABN7T9Q3_OIKDI</name>
<gene>
    <name evidence="3" type="ORF">OKIOD_LOCUS14282</name>
</gene>
<reference evidence="3 4" key="1">
    <citation type="submission" date="2021-04" db="EMBL/GenBank/DDBJ databases">
        <authorList>
            <person name="Bliznina A."/>
        </authorList>
    </citation>
    <scope>NUCLEOTIDE SEQUENCE [LARGE SCALE GENOMIC DNA]</scope>
</reference>